<gene>
    <name evidence="8" type="ORF">BGZ70_000373</name>
</gene>
<feature type="transmembrane region" description="Helical" evidence="7">
    <location>
        <begin position="72"/>
        <end position="90"/>
    </location>
</feature>
<dbReference type="PANTHER" id="PTHR23423">
    <property type="entry name" value="ORGANIC SOLUTE TRANSPORTER-RELATED"/>
    <property type="match status" value="1"/>
</dbReference>
<dbReference type="Pfam" id="PF00153">
    <property type="entry name" value="Mito_carr"/>
    <property type="match status" value="3"/>
</dbReference>
<keyword evidence="3 7" id="KW-1133">Transmembrane helix</keyword>
<feature type="transmembrane region" description="Helical" evidence="7">
    <location>
        <begin position="32"/>
        <end position="52"/>
    </location>
</feature>
<dbReference type="Gene3D" id="1.50.40.10">
    <property type="entry name" value="Mitochondrial carrier domain"/>
    <property type="match status" value="1"/>
</dbReference>
<feature type="transmembrane region" description="Helical" evidence="7">
    <location>
        <begin position="196"/>
        <end position="218"/>
    </location>
</feature>
<feature type="transmembrane region" description="Helical" evidence="7">
    <location>
        <begin position="102"/>
        <end position="120"/>
    </location>
</feature>
<organism evidence="8 9">
    <name type="scientific">Mortierella alpina</name>
    <name type="common">Oleaginous fungus</name>
    <name type="synonym">Mortierella renispora</name>
    <dbReference type="NCBI Taxonomy" id="64518"/>
    <lineage>
        <taxon>Eukaryota</taxon>
        <taxon>Fungi</taxon>
        <taxon>Fungi incertae sedis</taxon>
        <taxon>Mucoromycota</taxon>
        <taxon>Mortierellomycotina</taxon>
        <taxon>Mortierellomycetes</taxon>
        <taxon>Mortierellales</taxon>
        <taxon>Mortierellaceae</taxon>
        <taxon>Mortierella</taxon>
    </lineage>
</organism>
<feature type="transmembrane region" description="Helical" evidence="7">
    <location>
        <begin position="160"/>
        <end position="184"/>
    </location>
</feature>
<evidence type="ECO:0000313" key="8">
    <source>
        <dbReference type="EMBL" id="KAF9967026.1"/>
    </source>
</evidence>
<sequence>MSSRVCPSYDDLQDPADPMALLDGSLKGKRHIIGWVVSGFFALVATLVSFHLLYRHAKNYNKPSEQRHIMRIVLMIPIYAVISFLSYRFYKGAMYFETIRDCYEAFVMYSFFVLLLTYLGDDNETQRSKITGPERRKLLYPLNCFYYSPHHENFLYVIKYCLLLFVITKPLTTISAVVLEYFGLYCQTTYSIHFGMLYITIINFIVASVALYALVLFYQTIAPEIQEHDPFMKFMCVKAILVLLYYQVLTLSLLGTLGVLPHENHWTVLEVEEGISAILITFEMVVFAFLHVYAYSYRPYVVPGVKTPLSKSLMDAFNPIDMVREAFWACHDITLLIQGQPLPIRDGHLSGKLERAQTIRTRKRDRFFKHRKPKSASPSSSAVGPQLSVQNQSPMNAGTDGASVESEEQVRARLLDHPDGCELARSGKKQREAQQRSVLSQKQSAIVLPSWVNDVVAGTVGGWAQVVSDQNVLDEPWNAQQNNSEPASERVRLQTQPNPPKYSGAMDCLRVTLKEEGPAGLYKGVTSPLMGIGICNAVMFAANGTFRRMFQGGDETKKLSLFQIGCAGSMAGGVMAFVNCPVELLKVKLQTQYKPPAGAITAAVGAIKPYTGVLDAGIRTFRQQGLKGLYRGMDITLMRDIPSYFTYFVTYEGTKRILAHFNHSGRVEDLSTPELLLAGGIAGFGAWVPCYPQDVEARGGNWKVWFKGFGPTMARAFPANAATFFFYEMTMKVMRGE</sequence>
<dbReference type="InterPro" id="IPR005178">
    <property type="entry name" value="Ostalpha/TMEM184C"/>
</dbReference>
<dbReference type="PROSITE" id="PS50920">
    <property type="entry name" value="SOLCAR"/>
    <property type="match status" value="2"/>
</dbReference>
<evidence type="ECO:0000256" key="6">
    <source>
        <dbReference type="SAM" id="MobiDB-lite"/>
    </source>
</evidence>
<evidence type="ECO:0000256" key="3">
    <source>
        <dbReference type="ARBA" id="ARBA00022989"/>
    </source>
</evidence>
<protein>
    <recommendedName>
        <fullName evidence="10">DUF300-domain-containing protein</fullName>
    </recommendedName>
</protein>
<accession>A0A9P6JC54</accession>
<evidence type="ECO:0000256" key="2">
    <source>
        <dbReference type="ARBA" id="ARBA00022692"/>
    </source>
</evidence>
<feature type="compositionally biased region" description="Basic residues" evidence="6">
    <location>
        <begin position="364"/>
        <end position="374"/>
    </location>
</feature>
<feature type="compositionally biased region" description="Polar residues" evidence="6">
    <location>
        <begin position="387"/>
        <end position="396"/>
    </location>
</feature>
<dbReference type="Proteomes" id="UP000738359">
    <property type="component" value="Unassembled WGS sequence"/>
</dbReference>
<reference evidence="8" key="1">
    <citation type="journal article" date="2020" name="Fungal Divers.">
        <title>Resolving the Mortierellaceae phylogeny through synthesis of multi-gene phylogenetics and phylogenomics.</title>
        <authorList>
            <person name="Vandepol N."/>
            <person name="Liber J."/>
            <person name="Desiro A."/>
            <person name="Na H."/>
            <person name="Kennedy M."/>
            <person name="Barry K."/>
            <person name="Grigoriev I.V."/>
            <person name="Miller A.N."/>
            <person name="O'Donnell K."/>
            <person name="Stajich J.E."/>
            <person name="Bonito G."/>
        </authorList>
    </citation>
    <scope>NUCLEOTIDE SEQUENCE</scope>
    <source>
        <strain evidence="8">CK1249</strain>
    </source>
</reference>
<feature type="repeat" description="Solcar" evidence="5">
    <location>
        <begin position="452"/>
        <end position="549"/>
    </location>
</feature>
<evidence type="ECO:0008006" key="10">
    <source>
        <dbReference type="Google" id="ProtNLM"/>
    </source>
</evidence>
<evidence type="ECO:0000313" key="9">
    <source>
        <dbReference type="Proteomes" id="UP000738359"/>
    </source>
</evidence>
<dbReference type="SMART" id="SM01417">
    <property type="entry name" value="Solute_trans_a"/>
    <property type="match status" value="1"/>
</dbReference>
<evidence type="ECO:0000256" key="7">
    <source>
        <dbReference type="SAM" id="Phobius"/>
    </source>
</evidence>
<evidence type="ECO:0000256" key="5">
    <source>
        <dbReference type="PROSITE-ProRule" id="PRU00282"/>
    </source>
</evidence>
<dbReference type="OrthoDB" id="14252at2759"/>
<keyword evidence="2 5" id="KW-0812">Transmembrane</keyword>
<proteinExistence type="predicted"/>
<comment type="subcellular location">
    <subcellularLocation>
        <location evidence="1">Membrane</location>
        <topology evidence="1">Multi-pass membrane protein</topology>
    </subcellularLocation>
</comment>
<dbReference type="InterPro" id="IPR023395">
    <property type="entry name" value="MCP_dom_sf"/>
</dbReference>
<evidence type="ECO:0000256" key="4">
    <source>
        <dbReference type="ARBA" id="ARBA00023136"/>
    </source>
</evidence>
<feature type="transmembrane region" description="Helical" evidence="7">
    <location>
        <begin position="239"/>
        <end position="260"/>
    </location>
</feature>
<dbReference type="AlphaFoldDB" id="A0A9P6JC54"/>
<feature type="region of interest" description="Disordered" evidence="6">
    <location>
        <begin position="477"/>
        <end position="499"/>
    </location>
</feature>
<dbReference type="Pfam" id="PF03619">
    <property type="entry name" value="Solute_trans_a"/>
    <property type="match status" value="1"/>
</dbReference>
<feature type="transmembrane region" description="Helical" evidence="7">
    <location>
        <begin position="275"/>
        <end position="296"/>
    </location>
</feature>
<dbReference type="SUPFAM" id="SSF103506">
    <property type="entry name" value="Mitochondrial carrier"/>
    <property type="match status" value="1"/>
</dbReference>
<evidence type="ECO:0000256" key="1">
    <source>
        <dbReference type="ARBA" id="ARBA00004141"/>
    </source>
</evidence>
<feature type="region of interest" description="Disordered" evidence="6">
    <location>
        <begin position="364"/>
        <end position="402"/>
    </location>
</feature>
<dbReference type="EMBL" id="JAAAHY010000107">
    <property type="protein sequence ID" value="KAF9967026.1"/>
    <property type="molecule type" value="Genomic_DNA"/>
</dbReference>
<dbReference type="InterPro" id="IPR018108">
    <property type="entry name" value="MCP_transmembrane"/>
</dbReference>
<keyword evidence="4 5" id="KW-0472">Membrane</keyword>
<feature type="repeat" description="Solcar" evidence="5">
    <location>
        <begin position="559"/>
        <end position="657"/>
    </location>
</feature>
<dbReference type="GO" id="GO:0016020">
    <property type="term" value="C:membrane"/>
    <property type="evidence" value="ECO:0007669"/>
    <property type="project" value="UniProtKB-SubCell"/>
</dbReference>
<keyword evidence="9" id="KW-1185">Reference proteome</keyword>
<comment type="caution">
    <text evidence="8">The sequence shown here is derived from an EMBL/GenBank/DDBJ whole genome shotgun (WGS) entry which is preliminary data.</text>
</comment>
<name>A0A9P6JC54_MORAP</name>